<keyword evidence="4" id="KW-0158">Chromosome</keyword>
<dbReference type="InterPro" id="IPR027417">
    <property type="entry name" value="P-loop_NTPase"/>
</dbReference>
<evidence type="ECO:0000259" key="12">
    <source>
        <dbReference type="SMART" id="SM00968"/>
    </source>
</evidence>
<evidence type="ECO:0000313" key="13">
    <source>
        <dbReference type="EMBL" id="KAH6599651.1"/>
    </source>
</evidence>
<dbReference type="InterPro" id="IPR028468">
    <property type="entry name" value="Smc1_ABC"/>
</dbReference>
<feature type="coiled-coil region" evidence="11">
    <location>
        <begin position="182"/>
        <end position="243"/>
    </location>
</feature>
<evidence type="ECO:0000256" key="3">
    <source>
        <dbReference type="ARBA" id="ARBA00005597"/>
    </source>
</evidence>
<evidence type="ECO:0000256" key="11">
    <source>
        <dbReference type="SAM" id="Coils"/>
    </source>
</evidence>
<dbReference type="InterPro" id="IPR036277">
    <property type="entry name" value="SMC_hinge_sf"/>
</dbReference>
<keyword evidence="7 11" id="KW-0175">Coiled coil</keyword>
<feature type="coiled-coil region" evidence="11">
    <location>
        <begin position="1051"/>
        <end position="1085"/>
    </location>
</feature>
<comment type="subcellular location">
    <subcellularLocation>
        <location evidence="2">Chromosome</location>
    </subcellularLocation>
    <subcellularLocation>
        <location evidence="1 10">Nucleus</location>
    </subcellularLocation>
</comment>
<sequence length="1248" mass="142115">MGHLIQLDVENFKSYKGNQTLGPFYNFTAVIGPNGSGKSNLMDAISFVLGVKSVHLRSTQLRDLIYRSSGDNSGEAGNDASLDADGIDDDSQYAPVTASVTAVYETSQGLQIRFTRTINPNGSSDYKLGKTTVTFQKYLEALKKENILVKARNFLVFQGDVEAVASQSPKDLTRLIEQISGSIELKDEYERLKAALELATEASAQNFSRKRNVNAEMKQFREKKQEVERFEELQEKKNKLVQTLALWKLFHLDKRAEKQKDSVAMDQRVVAEADSQHADIMVRLKSDTKALAKSQKEVLRLERLAKQSQKQLDDFKPDILRVDEQIRHCTKKQSTVNTNMNDTVSELNAQAELVGILESDFAKLTRALDQLEEQAISAAKKQGKSLGTKQIQEYKKKREEVEAQVFTERQSLTLMQVQLQTATEARKRIQEKLEELQARESTLSDSHKSQTLRKNKTLSQLTQVEDELRASKKHLVEMDTDLRRLDQIEGEITEKLFEISSRLLQERADRHESERSKKFHDMLETLKRLFPGVHGRLFDLCQTTQKKFNLAISTVLGKNMDAIVVDTQKVAIQCIKYMREQRCGEATFLPLDVIHVKPINEKYRSFTKGARLAMDVIQFESVAENAVIYACGNTLICDTIDVARYICYERNQEVKAVSLDGAVIHKTGMITGGRSVNSDNGKRWEEKEIQDLRRSHEELTLRLSTIQKERRKASHDDHIKSDIISLEMRQANLTDELSAVTLRLSSIATEMSNVRSLVKDMLDNHENAIAFEAALREKVHEVDQLIVKAEQSVFSEFCRRINVANIREYEETQLQTLQETAELRLKMTMQQAKLESQLVFEQKRLEEFNTRVGLLRAALEVDHASLATFSETKADISLRVSEVEAQHAQLEESLIGSRGELERHASVVAGIKKEISQLNKNHESIAKSMATKEAEIEKCIAEKILVLRRCKMEDIQIPLEGKKINDVLLEELDQWEAGSDSMDLDNPSSSDGLNTRDSNRLHRIQVRYTSLKRSYRENGNDDIEQEFLAEIKETSAEIERIAPNLRSIERLDDVETKLRETADEFDRARLDAKEAKDRFQEIKAQRFELFHNAYLHIESAIDGIYKELTMSTSFPIGGTAYLSLEDSEEPYLDGIKYHAMPPMKRFREMEQLSGGEKTVAALALLFAIHSVCPAPFFVLDEVDAALDNSNVAKITNYIRNHASDTMQFVVISLKPSFYENAESLVGVYRDHELRSSKVLTLDLSRFEE</sequence>
<proteinExistence type="inferred from homology"/>
<dbReference type="PIRSF" id="PIRSF005719">
    <property type="entry name" value="SMC"/>
    <property type="match status" value="1"/>
</dbReference>
<evidence type="ECO:0000256" key="5">
    <source>
        <dbReference type="ARBA" id="ARBA00022618"/>
    </source>
</evidence>
<keyword evidence="8 10" id="KW-0539">Nucleus</keyword>
<dbReference type="SMART" id="SM00968">
    <property type="entry name" value="SMC_hinge"/>
    <property type="match status" value="1"/>
</dbReference>
<dbReference type="Pfam" id="PF06470">
    <property type="entry name" value="SMC_hinge"/>
    <property type="match status" value="1"/>
</dbReference>
<evidence type="ECO:0000313" key="14">
    <source>
        <dbReference type="Proteomes" id="UP001648503"/>
    </source>
</evidence>
<dbReference type="CDD" id="cd03275">
    <property type="entry name" value="ABC_SMC1_euk"/>
    <property type="match status" value="2"/>
</dbReference>
<feature type="coiled-coil region" evidence="11">
    <location>
        <begin position="354"/>
        <end position="446"/>
    </location>
</feature>
<evidence type="ECO:0000256" key="2">
    <source>
        <dbReference type="ARBA" id="ARBA00004286"/>
    </source>
</evidence>
<comment type="similarity">
    <text evidence="3">Belongs to the SMC family. SMC1 subfamily.</text>
</comment>
<feature type="coiled-coil region" evidence="11">
    <location>
        <begin position="682"/>
        <end position="709"/>
    </location>
</feature>
<organism evidence="13 14">
    <name type="scientific">Batrachochytrium salamandrivorans</name>
    <dbReference type="NCBI Taxonomy" id="1357716"/>
    <lineage>
        <taxon>Eukaryota</taxon>
        <taxon>Fungi</taxon>
        <taxon>Fungi incertae sedis</taxon>
        <taxon>Chytridiomycota</taxon>
        <taxon>Chytridiomycota incertae sedis</taxon>
        <taxon>Chytridiomycetes</taxon>
        <taxon>Rhizophydiales</taxon>
        <taxon>Rhizophydiales incertae sedis</taxon>
        <taxon>Batrachochytrium</taxon>
    </lineage>
</organism>
<keyword evidence="5" id="KW-0132">Cell division</keyword>
<dbReference type="PANTHER" id="PTHR18937:SF12">
    <property type="entry name" value="STRUCTURAL MAINTENANCE OF CHROMOSOMES PROTEIN"/>
    <property type="match status" value="1"/>
</dbReference>
<dbReference type="Gene3D" id="3.30.70.1620">
    <property type="match status" value="1"/>
</dbReference>
<dbReference type="Pfam" id="PF02463">
    <property type="entry name" value="SMC_N"/>
    <property type="match status" value="1"/>
</dbReference>
<protein>
    <recommendedName>
        <fullName evidence="10">Structural maintenance of chromosomes protein</fullName>
    </recommendedName>
</protein>
<evidence type="ECO:0000256" key="1">
    <source>
        <dbReference type="ARBA" id="ARBA00004123"/>
    </source>
</evidence>
<dbReference type="SUPFAM" id="SSF75553">
    <property type="entry name" value="Smc hinge domain"/>
    <property type="match status" value="1"/>
</dbReference>
<dbReference type="InterPro" id="IPR003395">
    <property type="entry name" value="RecF/RecN/SMC_N"/>
</dbReference>
<accession>A0ABQ8FK32</accession>
<dbReference type="PANTHER" id="PTHR18937">
    <property type="entry name" value="STRUCTURAL MAINTENANCE OF CHROMOSOMES SMC FAMILY MEMBER"/>
    <property type="match status" value="1"/>
</dbReference>
<evidence type="ECO:0000256" key="7">
    <source>
        <dbReference type="ARBA" id="ARBA00023054"/>
    </source>
</evidence>
<gene>
    <name evidence="13" type="ORF">BASA50_002848</name>
</gene>
<evidence type="ECO:0000256" key="8">
    <source>
        <dbReference type="ARBA" id="ARBA00023242"/>
    </source>
</evidence>
<dbReference type="SUPFAM" id="SSF52540">
    <property type="entry name" value="P-loop containing nucleoside triphosphate hydrolases"/>
    <property type="match status" value="1"/>
</dbReference>
<dbReference type="EMBL" id="JAFCIX010000062">
    <property type="protein sequence ID" value="KAH6599651.1"/>
    <property type="molecule type" value="Genomic_DNA"/>
</dbReference>
<dbReference type="Gene3D" id="3.40.50.300">
    <property type="entry name" value="P-loop containing nucleotide triphosphate hydrolases"/>
    <property type="match status" value="2"/>
</dbReference>
<comment type="caution">
    <text evidence="13">The sequence shown here is derived from an EMBL/GenBank/DDBJ whole genome shotgun (WGS) entry which is preliminary data.</text>
</comment>
<evidence type="ECO:0000256" key="4">
    <source>
        <dbReference type="ARBA" id="ARBA00022454"/>
    </source>
</evidence>
<keyword evidence="14" id="KW-1185">Reference proteome</keyword>
<evidence type="ECO:0000256" key="10">
    <source>
        <dbReference type="PIRNR" id="PIRNR005719"/>
    </source>
</evidence>
<evidence type="ECO:0000256" key="9">
    <source>
        <dbReference type="ARBA" id="ARBA00023306"/>
    </source>
</evidence>
<dbReference type="Gene3D" id="1.20.1060.20">
    <property type="match status" value="1"/>
</dbReference>
<feature type="domain" description="SMC hinge" evidence="12">
    <location>
        <begin position="531"/>
        <end position="647"/>
    </location>
</feature>
<dbReference type="InterPro" id="IPR010935">
    <property type="entry name" value="SMC_hinge"/>
</dbReference>
<keyword evidence="9" id="KW-0131">Cell cycle</keyword>
<keyword evidence="6" id="KW-0498">Mitosis</keyword>
<dbReference type="InterPro" id="IPR024704">
    <property type="entry name" value="SMC"/>
</dbReference>
<reference evidence="13 14" key="1">
    <citation type="submission" date="2021-02" db="EMBL/GenBank/DDBJ databases">
        <title>Variation within the Batrachochytrium salamandrivorans European outbreak.</title>
        <authorList>
            <person name="Kelly M."/>
            <person name="Pasmans F."/>
            <person name="Shea T.P."/>
            <person name="Munoz J.F."/>
            <person name="Carranza S."/>
            <person name="Cuomo C.A."/>
            <person name="Martel A."/>
        </authorList>
    </citation>
    <scope>NUCLEOTIDE SEQUENCE [LARGE SCALE GENOMIC DNA]</scope>
    <source>
        <strain evidence="13 14">AMFP18/2</strain>
    </source>
</reference>
<feature type="coiled-coil region" evidence="11">
    <location>
        <begin position="831"/>
        <end position="893"/>
    </location>
</feature>
<evidence type="ECO:0000256" key="6">
    <source>
        <dbReference type="ARBA" id="ARBA00022776"/>
    </source>
</evidence>
<dbReference type="Proteomes" id="UP001648503">
    <property type="component" value="Unassembled WGS sequence"/>
</dbReference>
<name>A0ABQ8FK32_9FUNG</name>